<dbReference type="InterPro" id="IPR040898">
    <property type="entry name" value="CxC6"/>
</dbReference>
<dbReference type="Pfam" id="PF18721">
    <property type="entry name" value="CxC6"/>
    <property type="match status" value="1"/>
</dbReference>
<evidence type="ECO:0000259" key="2">
    <source>
        <dbReference type="Pfam" id="PF18721"/>
    </source>
</evidence>
<reference evidence="3" key="1">
    <citation type="submission" date="2020-11" db="EMBL/GenBank/DDBJ databases">
        <authorList>
            <consortium name="DOE Joint Genome Institute"/>
            <person name="Ahrendt S."/>
            <person name="Riley R."/>
            <person name="Andreopoulos W."/>
            <person name="Labutti K."/>
            <person name="Pangilinan J."/>
            <person name="Ruiz-Duenas F.J."/>
            <person name="Barrasa J.M."/>
            <person name="Sanchez-Garcia M."/>
            <person name="Camarero S."/>
            <person name="Miyauchi S."/>
            <person name="Serrano A."/>
            <person name="Linde D."/>
            <person name="Babiker R."/>
            <person name="Drula E."/>
            <person name="Ayuso-Fernandez I."/>
            <person name="Pacheco R."/>
            <person name="Padilla G."/>
            <person name="Ferreira P."/>
            <person name="Barriuso J."/>
            <person name="Kellner H."/>
            <person name="Castanera R."/>
            <person name="Alfaro M."/>
            <person name="Ramirez L."/>
            <person name="Pisabarro A.G."/>
            <person name="Kuo A."/>
            <person name="Tritt A."/>
            <person name="Lipzen A."/>
            <person name="He G."/>
            <person name="Yan M."/>
            <person name="Ng V."/>
            <person name="Cullen D."/>
            <person name="Martin F."/>
            <person name="Rosso M.-N."/>
            <person name="Henrissat B."/>
            <person name="Hibbett D."/>
            <person name="Martinez A.T."/>
            <person name="Grigoriev I.V."/>
        </authorList>
    </citation>
    <scope>NUCLEOTIDE SEQUENCE</scope>
    <source>
        <strain evidence="3">CIRM-BRFM 674</strain>
    </source>
</reference>
<evidence type="ECO:0000259" key="1">
    <source>
        <dbReference type="Pfam" id="PF18718"/>
    </source>
</evidence>
<dbReference type="Pfam" id="PF18718">
    <property type="entry name" value="CxC5"/>
    <property type="match status" value="1"/>
</dbReference>
<sequence length="611" mass="69978">MKRHGIKDDVDGIPHEKIVASELTENIEIIYDFLGIDNDSTEQTTPFFPVAPKILITRRTTEIHSLRRQDQPQEVRYLDETYSWKQALVFVARCPRCRSEYYPDRYTYMLNNERTQSLEYDSDYIRVSKKGIWVHRNIAIAQEHAVFRFRCGWSNFGGWLNDNLLPGQTVTNRQAQRLFIEHLSRRLLKAHGKENDFQLRANTTTSDLASAICDVLGHNGGSIPSSFHHGCQECTHQKRFRSDLISEGATFDEGLAVAGLEENIGENVDQQNPQVSGTLLQEEPVPGQKRGYIRMAVMDGKTIGHRICALNECQQPLDNFKNGRFCFNHLNLRQICGIIPCGRPTATEVSVTCDSNAHRQWHEKYMKRFNRLSYPGVRRVIRRQQNPSASANPFSLHIEQELPSLGNIPGNEVSHTFRARSVYCVETVQWACGIPIGWGKCYNSESAPQVLGIISRIWEGRENLRPSFIAYDDACDLLRHIATQGNPGGWINSTKFIVDAWHYIGHRATDILCRLWCNPAPTNGSQPDLIIVSKDTQGTPHSTRAFNTETAEHFNSWLNGFETQLSQMTDINFDFFMHSLFLIFKEDVEKKIQKRNQELPDEFWDENAVDT</sequence>
<proteinExistence type="predicted"/>
<evidence type="ECO:0000313" key="3">
    <source>
        <dbReference type="EMBL" id="KAF9470353.1"/>
    </source>
</evidence>
<dbReference type="EMBL" id="MU156051">
    <property type="protein sequence ID" value="KAF9470353.1"/>
    <property type="molecule type" value="Genomic_DNA"/>
</dbReference>
<feature type="domain" description="CxC6 like cysteine cluster associated with KDZ" evidence="2">
    <location>
        <begin position="297"/>
        <end position="363"/>
    </location>
</feature>
<feature type="domain" description="CxC5 like cysteine cluster associated with KDZ" evidence="1">
    <location>
        <begin position="63"/>
        <end position="162"/>
    </location>
</feature>
<protein>
    <submittedName>
        <fullName evidence="3">Uncharacterized protein</fullName>
    </submittedName>
</protein>
<dbReference type="OrthoDB" id="2527272at2759"/>
<keyword evidence="4" id="KW-1185">Reference proteome</keyword>
<dbReference type="Proteomes" id="UP000807469">
    <property type="component" value="Unassembled WGS sequence"/>
</dbReference>
<dbReference type="AlphaFoldDB" id="A0A9P5YK17"/>
<name>A0A9P5YK17_9AGAR</name>
<gene>
    <name evidence="3" type="ORF">BDN70DRAFT_909533</name>
</gene>
<accession>A0A9P5YK17</accession>
<evidence type="ECO:0000313" key="4">
    <source>
        <dbReference type="Proteomes" id="UP000807469"/>
    </source>
</evidence>
<dbReference type="InterPro" id="IPR041539">
    <property type="entry name" value="CxC5"/>
</dbReference>
<organism evidence="3 4">
    <name type="scientific">Pholiota conissans</name>
    <dbReference type="NCBI Taxonomy" id="109636"/>
    <lineage>
        <taxon>Eukaryota</taxon>
        <taxon>Fungi</taxon>
        <taxon>Dikarya</taxon>
        <taxon>Basidiomycota</taxon>
        <taxon>Agaricomycotina</taxon>
        <taxon>Agaricomycetes</taxon>
        <taxon>Agaricomycetidae</taxon>
        <taxon>Agaricales</taxon>
        <taxon>Agaricineae</taxon>
        <taxon>Strophariaceae</taxon>
        <taxon>Pholiota</taxon>
    </lineage>
</organism>
<comment type="caution">
    <text evidence="3">The sequence shown here is derived from an EMBL/GenBank/DDBJ whole genome shotgun (WGS) entry which is preliminary data.</text>
</comment>